<feature type="non-terminal residue" evidence="1">
    <location>
        <position position="1"/>
    </location>
</feature>
<name>A0A382JY87_9ZZZZ</name>
<dbReference type="EMBL" id="UINC01076737">
    <property type="protein sequence ID" value="SVC16183.1"/>
    <property type="molecule type" value="Genomic_DNA"/>
</dbReference>
<organism evidence="1">
    <name type="scientific">marine metagenome</name>
    <dbReference type="NCBI Taxonomy" id="408172"/>
    <lineage>
        <taxon>unclassified sequences</taxon>
        <taxon>metagenomes</taxon>
        <taxon>ecological metagenomes</taxon>
    </lineage>
</organism>
<dbReference type="AlphaFoldDB" id="A0A382JY87"/>
<protein>
    <submittedName>
        <fullName evidence="1">Uncharacterized protein</fullName>
    </submittedName>
</protein>
<accession>A0A382JY87</accession>
<reference evidence="1" key="1">
    <citation type="submission" date="2018-05" db="EMBL/GenBank/DDBJ databases">
        <authorList>
            <person name="Lanie J.A."/>
            <person name="Ng W.-L."/>
            <person name="Kazmierczak K.M."/>
            <person name="Andrzejewski T.M."/>
            <person name="Davidsen T.M."/>
            <person name="Wayne K.J."/>
            <person name="Tettelin H."/>
            <person name="Glass J.I."/>
            <person name="Rusch D."/>
            <person name="Podicherti R."/>
            <person name="Tsui H.-C.T."/>
            <person name="Winkler M.E."/>
        </authorList>
    </citation>
    <scope>NUCLEOTIDE SEQUENCE</scope>
</reference>
<proteinExistence type="predicted"/>
<gene>
    <name evidence="1" type="ORF">METZ01_LOCUS269037</name>
</gene>
<sequence length="62" mass="7266">LTEPDVICEIPDYRKIPNKEFDEALKQSDERAEIQKISYKMFLQNIERIRGKKLPSELPGFG</sequence>
<evidence type="ECO:0000313" key="1">
    <source>
        <dbReference type="EMBL" id="SVC16183.1"/>
    </source>
</evidence>